<gene>
    <name evidence="6" type="ORF">E1293_36165</name>
</gene>
<evidence type="ECO:0000256" key="2">
    <source>
        <dbReference type="ARBA" id="ARBA00023125"/>
    </source>
</evidence>
<dbReference type="EMBL" id="SMKY01000256">
    <property type="protein sequence ID" value="TDD69185.1"/>
    <property type="molecule type" value="Genomic_DNA"/>
</dbReference>
<keyword evidence="7" id="KW-1185">Reference proteome</keyword>
<dbReference type="GO" id="GO:0000976">
    <property type="term" value="F:transcription cis-regulatory region binding"/>
    <property type="evidence" value="ECO:0007669"/>
    <property type="project" value="TreeGrafter"/>
</dbReference>
<evidence type="ECO:0000259" key="5">
    <source>
        <dbReference type="PROSITE" id="PS50977"/>
    </source>
</evidence>
<dbReference type="OrthoDB" id="3403733at2"/>
<dbReference type="InterPro" id="IPR023772">
    <property type="entry name" value="DNA-bd_HTH_TetR-type_CS"/>
</dbReference>
<dbReference type="InterPro" id="IPR001647">
    <property type="entry name" value="HTH_TetR"/>
</dbReference>
<accession>A0A4R5ABW2</accession>
<reference evidence="6 7" key="1">
    <citation type="submission" date="2019-03" db="EMBL/GenBank/DDBJ databases">
        <title>Draft genome sequences of novel Actinobacteria.</title>
        <authorList>
            <person name="Sahin N."/>
            <person name="Ay H."/>
            <person name="Saygin H."/>
        </authorList>
    </citation>
    <scope>NUCLEOTIDE SEQUENCE [LARGE SCALE GENOMIC DNA]</scope>
    <source>
        <strain evidence="6 7">DSM 45941</strain>
    </source>
</reference>
<evidence type="ECO:0000256" key="1">
    <source>
        <dbReference type="ARBA" id="ARBA00023015"/>
    </source>
</evidence>
<dbReference type="SUPFAM" id="SSF46689">
    <property type="entry name" value="Homeodomain-like"/>
    <property type="match status" value="1"/>
</dbReference>
<keyword evidence="1" id="KW-0805">Transcription regulation</keyword>
<name>A0A4R5ABW2_9ACTN</name>
<dbReference type="AlphaFoldDB" id="A0A4R5ABW2"/>
<comment type="caution">
    <text evidence="6">The sequence shown here is derived from an EMBL/GenBank/DDBJ whole genome shotgun (WGS) entry which is preliminary data.</text>
</comment>
<dbReference type="PANTHER" id="PTHR30055">
    <property type="entry name" value="HTH-TYPE TRANSCRIPTIONAL REGULATOR RUTR"/>
    <property type="match status" value="1"/>
</dbReference>
<sequence length="194" mass="21174">MEAVAAEDLTGKARLRRAALHLFARDGFDAVTIRAVAAEADVSYALVRHHFGSKEGLRKAVDEHVLRSLGEAMDELDRDRPLDDLVAARGTVSARLFGADPDMRGYLRRVLLEGGEAGRAVFARLLRGTRAELEGLNAVREDADAEWAPHQVLFLILGPLLLEPVAGPGLFDTETLARRSAANQRLLLDGLFAR</sequence>
<keyword evidence="3" id="KW-0804">Transcription</keyword>
<feature type="DNA-binding region" description="H-T-H motif" evidence="4">
    <location>
        <begin position="32"/>
        <end position="51"/>
    </location>
</feature>
<dbReference type="RefSeq" id="WP_132202815.1">
    <property type="nucleotide sequence ID" value="NZ_SMKY01000256.1"/>
</dbReference>
<keyword evidence="2 4" id="KW-0238">DNA-binding</keyword>
<dbReference type="PROSITE" id="PS01081">
    <property type="entry name" value="HTH_TETR_1"/>
    <property type="match status" value="1"/>
</dbReference>
<dbReference type="PRINTS" id="PR00455">
    <property type="entry name" value="HTHTETR"/>
</dbReference>
<evidence type="ECO:0000313" key="6">
    <source>
        <dbReference type="EMBL" id="TDD69185.1"/>
    </source>
</evidence>
<dbReference type="GO" id="GO:0003700">
    <property type="term" value="F:DNA-binding transcription factor activity"/>
    <property type="evidence" value="ECO:0007669"/>
    <property type="project" value="TreeGrafter"/>
</dbReference>
<dbReference type="PANTHER" id="PTHR30055:SF234">
    <property type="entry name" value="HTH-TYPE TRANSCRIPTIONAL REGULATOR BETI"/>
    <property type="match status" value="1"/>
</dbReference>
<dbReference type="PROSITE" id="PS50977">
    <property type="entry name" value="HTH_TETR_2"/>
    <property type="match status" value="1"/>
</dbReference>
<dbReference type="Proteomes" id="UP000295578">
    <property type="component" value="Unassembled WGS sequence"/>
</dbReference>
<dbReference type="Gene3D" id="1.10.357.10">
    <property type="entry name" value="Tetracycline Repressor, domain 2"/>
    <property type="match status" value="1"/>
</dbReference>
<dbReference type="Pfam" id="PF00440">
    <property type="entry name" value="TetR_N"/>
    <property type="match status" value="1"/>
</dbReference>
<dbReference type="InterPro" id="IPR009057">
    <property type="entry name" value="Homeodomain-like_sf"/>
</dbReference>
<evidence type="ECO:0000256" key="3">
    <source>
        <dbReference type="ARBA" id="ARBA00023163"/>
    </source>
</evidence>
<evidence type="ECO:0000256" key="4">
    <source>
        <dbReference type="PROSITE-ProRule" id="PRU00335"/>
    </source>
</evidence>
<protein>
    <submittedName>
        <fullName evidence="6">TetR/AcrR family transcriptional regulator</fullName>
    </submittedName>
</protein>
<dbReference type="InterPro" id="IPR050109">
    <property type="entry name" value="HTH-type_TetR-like_transc_reg"/>
</dbReference>
<feature type="domain" description="HTH tetR-type" evidence="5">
    <location>
        <begin position="9"/>
        <end position="69"/>
    </location>
</feature>
<organism evidence="6 7">
    <name type="scientific">Actinomadura darangshiensis</name>
    <dbReference type="NCBI Taxonomy" id="705336"/>
    <lineage>
        <taxon>Bacteria</taxon>
        <taxon>Bacillati</taxon>
        <taxon>Actinomycetota</taxon>
        <taxon>Actinomycetes</taxon>
        <taxon>Streptosporangiales</taxon>
        <taxon>Thermomonosporaceae</taxon>
        <taxon>Actinomadura</taxon>
    </lineage>
</organism>
<evidence type="ECO:0000313" key="7">
    <source>
        <dbReference type="Proteomes" id="UP000295578"/>
    </source>
</evidence>
<proteinExistence type="predicted"/>